<feature type="compositionally biased region" description="Basic and acidic residues" evidence="7">
    <location>
        <begin position="15"/>
        <end position="46"/>
    </location>
</feature>
<evidence type="ECO:0007829" key="10">
    <source>
        <dbReference type="PDB" id="4UZZ"/>
    </source>
</evidence>
<comment type="subcellular location">
    <subcellularLocation>
        <location evidence="1">Cytoplasm</location>
        <location evidence="1">Cytoskeleton</location>
        <location evidence="1">Cilium basal body</location>
    </subcellularLocation>
</comment>
<organism evidence="8 9">
    <name type="scientific">Tetrahymena thermophila (strain SB210)</name>
    <dbReference type="NCBI Taxonomy" id="312017"/>
    <lineage>
        <taxon>Eukaryota</taxon>
        <taxon>Sar</taxon>
        <taxon>Alveolata</taxon>
        <taxon>Ciliophora</taxon>
        <taxon>Intramacronucleata</taxon>
        <taxon>Oligohymenophorea</taxon>
        <taxon>Hymenostomatida</taxon>
        <taxon>Tetrahymenina</taxon>
        <taxon>Tetrahymenidae</taxon>
        <taxon>Tetrahymena</taxon>
    </lineage>
</organism>
<accession>Q23KH7</accession>
<dbReference type="PDBsum" id="4UZZ"/>
<evidence type="ECO:0000256" key="3">
    <source>
        <dbReference type="ARBA" id="ARBA00022490"/>
    </source>
</evidence>
<dbReference type="OrthoDB" id="2119217at2759"/>
<dbReference type="Pfam" id="PF12317">
    <property type="entry name" value="IFT46_B_C"/>
    <property type="match status" value="1"/>
</dbReference>
<gene>
    <name evidence="8" type="ORF">TTHERM_00193580</name>
</gene>
<dbReference type="AlphaFoldDB" id="Q23KH7"/>
<keyword evidence="4" id="KW-0969">Cilium</keyword>
<dbReference type="PANTHER" id="PTHR13376">
    <property type="entry name" value="INTRAFLAGELLAR TRANSPORT PROTEIN 46 HOMOLOG"/>
    <property type="match status" value="1"/>
</dbReference>
<dbReference type="GO" id="GO:0060271">
    <property type="term" value="P:cilium assembly"/>
    <property type="evidence" value="ECO:0007669"/>
    <property type="project" value="TreeGrafter"/>
</dbReference>
<dbReference type="GeneID" id="7844584"/>
<dbReference type="HOGENOM" id="CLU_039364_1_2_1"/>
<keyword evidence="9" id="KW-1185">Reference proteome</keyword>
<keyword evidence="5" id="KW-0206">Cytoskeleton</keyword>
<feature type="region of interest" description="Disordered" evidence="7">
    <location>
        <begin position="1"/>
        <end position="110"/>
    </location>
</feature>
<evidence type="ECO:0000256" key="1">
    <source>
        <dbReference type="ARBA" id="ARBA00004120"/>
    </source>
</evidence>
<evidence type="ECO:0000313" key="8">
    <source>
        <dbReference type="EMBL" id="EAR96866.2"/>
    </source>
</evidence>
<dbReference type="PANTHER" id="PTHR13376:SF0">
    <property type="entry name" value="INTRAFLAGELLAR TRANSPORT PROTEIN 46 HOMOLOG"/>
    <property type="match status" value="1"/>
</dbReference>
<dbReference type="EMBL" id="GG662673">
    <property type="protein sequence ID" value="EAR96866.2"/>
    <property type="molecule type" value="Genomic_DNA"/>
</dbReference>
<evidence type="ECO:0000256" key="5">
    <source>
        <dbReference type="ARBA" id="ARBA00023212"/>
    </source>
</evidence>
<dbReference type="eggNOG" id="ENOG502QPNA">
    <property type="taxonomic scope" value="Eukaryota"/>
</dbReference>
<dbReference type="PDB" id="4UZZ">
    <property type="method" value="X-ray"/>
    <property type="resolution" value="2.32 A"/>
    <property type="chains" value="A=221-332"/>
</dbReference>
<evidence type="ECO:0000256" key="2">
    <source>
        <dbReference type="ARBA" id="ARBA00007700"/>
    </source>
</evidence>
<reference evidence="9" key="1">
    <citation type="journal article" date="2006" name="PLoS Biol.">
        <title>Macronuclear genome sequence of the ciliate Tetrahymena thermophila, a model eukaryote.</title>
        <authorList>
            <person name="Eisen J.A."/>
            <person name="Coyne R.S."/>
            <person name="Wu M."/>
            <person name="Wu D."/>
            <person name="Thiagarajan M."/>
            <person name="Wortman J.R."/>
            <person name="Badger J.H."/>
            <person name="Ren Q."/>
            <person name="Amedeo P."/>
            <person name="Jones K.M."/>
            <person name="Tallon L.J."/>
            <person name="Delcher A.L."/>
            <person name="Salzberg S.L."/>
            <person name="Silva J.C."/>
            <person name="Haas B.J."/>
            <person name="Majoros W.H."/>
            <person name="Farzad M."/>
            <person name="Carlton J.M."/>
            <person name="Smith R.K. Jr."/>
            <person name="Garg J."/>
            <person name="Pearlman R.E."/>
            <person name="Karrer K.M."/>
            <person name="Sun L."/>
            <person name="Manning G."/>
            <person name="Elde N.C."/>
            <person name="Turkewitz A.P."/>
            <person name="Asai D.J."/>
            <person name="Wilkes D.E."/>
            <person name="Wang Y."/>
            <person name="Cai H."/>
            <person name="Collins K."/>
            <person name="Stewart B.A."/>
            <person name="Lee S.R."/>
            <person name="Wilamowska K."/>
            <person name="Weinberg Z."/>
            <person name="Ruzzo W.L."/>
            <person name="Wloga D."/>
            <person name="Gaertig J."/>
            <person name="Frankel J."/>
            <person name="Tsao C.-C."/>
            <person name="Gorovsky M.A."/>
            <person name="Keeling P.J."/>
            <person name="Waller R.F."/>
            <person name="Patron N.J."/>
            <person name="Cherry J.M."/>
            <person name="Stover N.A."/>
            <person name="Krieger C.J."/>
            <person name="del Toro C."/>
            <person name="Ryder H.F."/>
            <person name="Williamson S.C."/>
            <person name="Barbeau R.A."/>
            <person name="Hamilton E.P."/>
            <person name="Orias E."/>
        </authorList>
    </citation>
    <scope>NUCLEOTIDE SEQUENCE [LARGE SCALE GENOMIC DNA]</scope>
    <source>
        <strain evidence="9">SB210</strain>
    </source>
</reference>
<dbReference type="GO" id="GO:0042073">
    <property type="term" value="P:intraciliary transport"/>
    <property type="evidence" value="ECO:0007669"/>
    <property type="project" value="InterPro"/>
</dbReference>
<evidence type="ECO:0000256" key="4">
    <source>
        <dbReference type="ARBA" id="ARBA00023069"/>
    </source>
</evidence>
<protein>
    <submittedName>
        <fullName evidence="8">Intraflagellar transport complex B protein 46 carboxy-terminal protein</fullName>
    </submittedName>
</protein>
<dbReference type="STRING" id="312017.Q23KH7"/>
<dbReference type="GO" id="GO:0030992">
    <property type="term" value="C:intraciliary transport particle B"/>
    <property type="evidence" value="ECO:0007669"/>
    <property type="project" value="TreeGrafter"/>
</dbReference>
<feature type="compositionally biased region" description="Polar residues" evidence="7">
    <location>
        <begin position="74"/>
        <end position="89"/>
    </location>
</feature>
<dbReference type="GO" id="GO:0031514">
    <property type="term" value="C:motile cilium"/>
    <property type="evidence" value="ECO:0007669"/>
    <property type="project" value="TreeGrafter"/>
</dbReference>
<keyword evidence="3" id="KW-0963">Cytoplasm</keyword>
<keyword evidence="6" id="KW-0966">Cell projection</keyword>
<dbReference type="GO" id="GO:0005815">
    <property type="term" value="C:microtubule organizing center"/>
    <property type="evidence" value="ECO:0007669"/>
    <property type="project" value="TreeGrafter"/>
</dbReference>
<reference evidence="10" key="2">
    <citation type="journal article" date="2014" name="J. Cell Biol.">
        <title>Crystal structures of IFT70/52 and IFT52/46 provide insight into intraflagellar transport B core complex assembly.</title>
        <authorList>
            <person name="Taschner M."/>
            <person name="Kotsis F."/>
            <person name="Braeuer P."/>
            <person name="Kuehn E.W."/>
            <person name="Lorentzen E."/>
        </authorList>
    </citation>
    <scope>X-RAY CRYSTALLOGRAPHY (2.32 ANGSTROMS) OF 221-332</scope>
</reference>
<dbReference type="SMR" id="Q23KH7"/>
<dbReference type="RefSeq" id="XP_001017111.2">
    <property type="nucleotide sequence ID" value="XM_001017111.2"/>
</dbReference>
<sequence>MSDSDDRQIEDDDFEYKQKQNKDSKKGADIKAEKIENQHMDERIELDSEGQSEEIQSQEEEDHQDDKQDDSLQNSNQNKGKNAGRQNYNRTDEDEQDYEAKNTNIPGAYNPADYAHLDVSNEIKELFRYVQRYQPETKELDAKLKPFIPDYYPAIGEVDAYIKMPRPDKKDEILGLQILDEPCLNQSNKAVVTLKYGNSSKQKIDGKLVAIDAIQNAEKNPKQIQMWINNVAEIRKTKQPHSVSYTKPMPEIDELMQEWPQEIEEILQHLKIPSEELDFNLSDFCKLACAILDIPVHDQPNESNVIESLHVLFTLYSEFKSNQHFQQNKNDGNYDQMQLQIN</sequence>
<proteinExistence type="evidence at protein level"/>
<name>Q23KH7_TETTS</name>
<dbReference type="InParanoid" id="Q23KH7"/>
<evidence type="ECO:0000313" key="9">
    <source>
        <dbReference type="Proteomes" id="UP000009168"/>
    </source>
</evidence>
<evidence type="ECO:0000256" key="6">
    <source>
        <dbReference type="ARBA" id="ARBA00023273"/>
    </source>
</evidence>
<dbReference type="Proteomes" id="UP000009168">
    <property type="component" value="Unassembled WGS sequence"/>
</dbReference>
<evidence type="ECO:0000256" key="7">
    <source>
        <dbReference type="SAM" id="MobiDB-lite"/>
    </source>
</evidence>
<comment type="similarity">
    <text evidence="2">Belongs to the IFT46 family.</text>
</comment>
<dbReference type="KEGG" id="tet:TTHERM_00193580"/>
<dbReference type="InterPro" id="IPR022088">
    <property type="entry name" value="Intraflagellar_transp_cmplxB"/>
</dbReference>
<dbReference type="EvolutionaryTrace" id="Q23KH7"/>
<keyword evidence="10" id="KW-0002">3D-structure</keyword>
<feature type="compositionally biased region" description="Acidic residues" evidence="7">
    <location>
        <begin position="47"/>
        <end position="63"/>
    </location>
</feature>